<dbReference type="AlphaFoldDB" id="A0A0F6YPR2"/>
<accession>A0A0F6YPR2</accession>
<organism evidence="1 2">
    <name type="scientific">Sandaracinus amylolyticus</name>
    <dbReference type="NCBI Taxonomy" id="927083"/>
    <lineage>
        <taxon>Bacteria</taxon>
        <taxon>Pseudomonadati</taxon>
        <taxon>Myxococcota</taxon>
        <taxon>Polyangia</taxon>
        <taxon>Polyangiales</taxon>
        <taxon>Sandaracinaceae</taxon>
        <taxon>Sandaracinus</taxon>
    </lineage>
</organism>
<dbReference type="Pfam" id="PF13646">
    <property type="entry name" value="HEAT_2"/>
    <property type="match status" value="1"/>
</dbReference>
<dbReference type="Proteomes" id="UP000034883">
    <property type="component" value="Chromosome"/>
</dbReference>
<evidence type="ECO:0000313" key="1">
    <source>
        <dbReference type="EMBL" id="AKF11738.1"/>
    </source>
</evidence>
<sequence length="201" mass="22281">MKSGDILTAPILRLVPGEKEDADEMMGFANEEYWLLARVIEADGDAPAEDIYTTEDGRTRIHWIQDPKISRGYIALAGENVEEVAELIRSGMSILGLEEIRQRALSATSRADRMRSIYDLALAAPIEHDPGIFEIFGSYLEDADPDVRGAAVLAISYVGWREFLEPLRTRASEDADGSVREDATILIGNLQKYPARSVVAR</sequence>
<dbReference type="Gene3D" id="1.25.10.10">
    <property type="entry name" value="Leucine-rich Repeat Variant"/>
    <property type="match status" value="1"/>
</dbReference>
<dbReference type="RefSeq" id="WP_053238573.1">
    <property type="nucleotide sequence ID" value="NZ_CP011125.1"/>
</dbReference>
<dbReference type="EMBL" id="CP011125">
    <property type="protein sequence ID" value="AKF11738.1"/>
    <property type="molecule type" value="Genomic_DNA"/>
</dbReference>
<dbReference type="SUPFAM" id="SSF48371">
    <property type="entry name" value="ARM repeat"/>
    <property type="match status" value="1"/>
</dbReference>
<dbReference type="InterPro" id="IPR016024">
    <property type="entry name" value="ARM-type_fold"/>
</dbReference>
<proteinExistence type="predicted"/>
<reference evidence="1 2" key="1">
    <citation type="submission" date="2015-03" db="EMBL/GenBank/DDBJ databases">
        <title>Genome assembly of Sandaracinus amylolyticus DSM 53668.</title>
        <authorList>
            <person name="Sharma G."/>
            <person name="Subramanian S."/>
        </authorList>
    </citation>
    <scope>NUCLEOTIDE SEQUENCE [LARGE SCALE GENOMIC DNA]</scope>
    <source>
        <strain evidence="1 2">DSM 53668</strain>
    </source>
</reference>
<evidence type="ECO:0008006" key="3">
    <source>
        <dbReference type="Google" id="ProtNLM"/>
    </source>
</evidence>
<dbReference type="STRING" id="927083.DB32_008887"/>
<dbReference type="KEGG" id="samy:DB32_008887"/>
<dbReference type="OrthoDB" id="438127at2"/>
<dbReference type="InterPro" id="IPR011989">
    <property type="entry name" value="ARM-like"/>
</dbReference>
<keyword evidence="2" id="KW-1185">Reference proteome</keyword>
<name>A0A0F6YPR2_9BACT</name>
<evidence type="ECO:0000313" key="2">
    <source>
        <dbReference type="Proteomes" id="UP000034883"/>
    </source>
</evidence>
<protein>
    <recommendedName>
        <fullName evidence="3">HEAT repeat domain-containing protein</fullName>
    </recommendedName>
</protein>
<gene>
    <name evidence="1" type="ORF">DB32_008887</name>
</gene>